<dbReference type="PANTHER" id="PTHR43553">
    <property type="entry name" value="HEAVY METAL TRANSPORTER"/>
    <property type="match status" value="1"/>
</dbReference>
<keyword evidence="9" id="KW-0812">Transmembrane</keyword>
<dbReference type="PROSITE" id="PS50893">
    <property type="entry name" value="ABC_TRANSPORTER_2"/>
    <property type="match status" value="2"/>
</dbReference>
<feature type="transmembrane region" description="Helical" evidence="9">
    <location>
        <begin position="716"/>
        <end position="733"/>
    </location>
</feature>
<dbReference type="SMART" id="SM00382">
    <property type="entry name" value="AAA"/>
    <property type="match status" value="2"/>
</dbReference>
<proteinExistence type="inferred from homology"/>
<dbReference type="GO" id="GO:0005524">
    <property type="term" value="F:ATP binding"/>
    <property type="evidence" value="ECO:0007669"/>
    <property type="project" value="UniProtKB-KW"/>
</dbReference>
<evidence type="ECO:0000256" key="2">
    <source>
        <dbReference type="ARBA" id="ARBA00005417"/>
    </source>
</evidence>
<dbReference type="EMBL" id="WKPR01000008">
    <property type="protein sequence ID" value="MSB19837.1"/>
    <property type="molecule type" value="Genomic_DNA"/>
</dbReference>
<evidence type="ECO:0000256" key="6">
    <source>
        <dbReference type="ARBA" id="ARBA00022840"/>
    </source>
</evidence>
<keyword evidence="8 9" id="KW-0472">Membrane</keyword>
<dbReference type="Gene3D" id="1.10.1760.20">
    <property type="match status" value="1"/>
</dbReference>
<reference evidence="11 12" key="1">
    <citation type="journal article" date="2019" name="Nat. Med.">
        <title>A library of human gut bacterial isolates paired with longitudinal multiomics data enables mechanistic microbiome research.</title>
        <authorList>
            <person name="Poyet M."/>
            <person name="Groussin M."/>
            <person name="Gibbons S.M."/>
            <person name="Avila-Pacheco J."/>
            <person name="Jiang X."/>
            <person name="Kearney S.M."/>
            <person name="Perrotta A.R."/>
            <person name="Berdy B."/>
            <person name="Zhao S."/>
            <person name="Lieberman T.D."/>
            <person name="Swanson P.K."/>
            <person name="Smith M."/>
            <person name="Roesemann S."/>
            <person name="Alexander J.E."/>
            <person name="Rich S.A."/>
            <person name="Livny J."/>
            <person name="Vlamakis H."/>
            <person name="Clish C."/>
            <person name="Bullock K."/>
            <person name="Deik A."/>
            <person name="Scott J."/>
            <person name="Pierce K.A."/>
            <person name="Xavier R.J."/>
            <person name="Alm E.J."/>
        </authorList>
    </citation>
    <scope>NUCLEOTIDE SEQUENCE [LARGE SCALE GENOMIC DNA]</scope>
    <source>
        <strain evidence="11 12">BIOML-A2</strain>
    </source>
</reference>
<feature type="domain" description="ABC transporter" evidence="10">
    <location>
        <begin position="37"/>
        <end position="275"/>
    </location>
</feature>
<dbReference type="InterPro" id="IPR003593">
    <property type="entry name" value="AAA+_ATPase"/>
</dbReference>
<gene>
    <name evidence="11" type="ORF">GKE97_09920</name>
</gene>
<dbReference type="AlphaFoldDB" id="A0A6I2R812"/>
<evidence type="ECO:0000256" key="7">
    <source>
        <dbReference type="ARBA" id="ARBA00022967"/>
    </source>
</evidence>
<feature type="transmembrane region" description="Helical" evidence="9">
    <location>
        <begin position="874"/>
        <end position="897"/>
    </location>
</feature>
<dbReference type="SUPFAM" id="SSF52540">
    <property type="entry name" value="P-loop containing nucleoside triphosphate hydrolases"/>
    <property type="match status" value="2"/>
</dbReference>
<feature type="domain" description="ABC transporter" evidence="10">
    <location>
        <begin position="331"/>
        <end position="552"/>
    </location>
</feature>
<feature type="transmembrane region" description="Helical" evidence="9">
    <location>
        <begin position="745"/>
        <end position="765"/>
    </location>
</feature>
<dbReference type="InterPro" id="IPR003439">
    <property type="entry name" value="ABC_transporter-like_ATP-bd"/>
</dbReference>
<dbReference type="InterPro" id="IPR015856">
    <property type="entry name" value="ABC_transpr_CbiO/EcfA_su"/>
</dbReference>
<feature type="transmembrane region" description="Helical" evidence="9">
    <location>
        <begin position="838"/>
        <end position="862"/>
    </location>
</feature>
<comment type="caution">
    <text evidence="11">The sequence shown here is derived from an EMBL/GenBank/DDBJ whole genome shotgun (WGS) entry which is preliminary data.</text>
</comment>
<evidence type="ECO:0000256" key="4">
    <source>
        <dbReference type="ARBA" id="ARBA00022475"/>
    </source>
</evidence>
<evidence type="ECO:0000256" key="3">
    <source>
        <dbReference type="ARBA" id="ARBA00022448"/>
    </source>
</evidence>
<evidence type="ECO:0000259" key="10">
    <source>
        <dbReference type="PROSITE" id="PS50893"/>
    </source>
</evidence>
<dbReference type="Gene3D" id="3.40.50.300">
    <property type="entry name" value="P-loop containing nucleotide triphosphate hydrolases"/>
    <property type="match status" value="2"/>
</dbReference>
<evidence type="ECO:0000313" key="11">
    <source>
        <dbReference type="EMBL" id="MSB19837.1"/>
    </source>
</evidence>
<keyword evidence="7" id="KW-1278">Translocase</keyword>
<dbReference type="InterPro" id="IPR024529">
    <property type="entry name" value="ECF_trnsprt_substrate-spec"/>
</dbReference>
<feature type="transmembrane region" description="Helical" evidence="9">
    <location>
        <begin position="689"/>
        <end position="710"/>
    </location>
</feature>
<feature type="transmembrane region" description="Helical" evidence="9">
    <location>
        <begin position="808"/>
        <end position="826"/>
    </location>
</feature>
<organism evidence="11 12">
    <name type="scientific">Flavonifractor plautii</name>
    <name type="common">Fusobacterium plautii</name>
    <dbReference type="NCBI Taxonomy" id="292800"/>
    <lineage>
        <taxon>Bacteria</taxon>
        <taxon>Bacillati</taxon>
        <taxon>Bacillota</taxon>
        <taxon>Clostridia</taxon>
        <taxon>Eubacteriales</taxon>
        <taxon>Oscillospiraceae</taxon>
        <taxon>Flavonifractor</taxon>
    </lineage>
</organism>
<evidence type="ECO:0000256" key="1">
    <source>
        <dbReference type="ARBA" id="ARBA00004202"/>
    </source>
</evidence>
<evidence type="ECO:0000313" key="12">
    <source>
        <dbReference type="Proteomes" id="UP000434475"/>
    </source>
</evidence>
<feature type="transmembrane region" description="Helical" evidence="9">
    <location>
        <begin position="609"/>
        <end position="628"/>
    </location>
</feature>
<evidence type="ECO:0000256" key="9">
    <source>
        <dbReference type="SAM" id="Phobius"/>
    </source>
</evidence>
<accession>A0A6I2R812</accession>
<dbReference type="GO" id="GO:0042626">
    <property type="term" value="F:ATPase-coupled transmembrane transporter activity"/>
    <property type="evidence" value="ECO:0007669"/>
    <property type="project" value="TreeGrafter"/>
</dbReference>
<sequence length="916" mass="101678">MSCPPAGVCPGRRPWPHRQDYFSREERWVSEQKRPYIEIEHFSFYYPERTEKVLDDLTLTVEQGEFLVLCGPSGCGKSTLLRQLKTVLAPHGRRLGSIRFEGRPLEELDQREQSAGIGFVQQDPENQIVTDKVWHELAFGLESLGYDTPTIRRRVAEMASFFGIQTWFYKNVTELSGGQKQLLNLASIMAMQPSVLILDEPTSQLDPIAAADFLATLGKINRELGTTVVLTEHRLEDAFPLASRVAVMDRGRLLCTGSPAEVGAILRGAGHSMFLAMPTPMRIWASAPDAGGHCPVTVREGRDWLTGFADGHPLGELPAESRHVYPDEPAITAEGLWFKYEKELPDVVKGLSLTVRRGEFLALLGGNGTGKTTSLKLLSGLQKPYRGEVKLVGRVGVLPQNPQALFVKKSVREDLIEILKGRAFSRKAQEERIAWAVRLCRLEELLDRHPYDLSGGEQQRAALAKVLLLGPEILLLDEPTKGLDAEFKQTFAEILQTLLRQEVALLMVSHDIEFCARYAHRCALFFDGSIVTEAPPRAFFSGNSFYTTSANRMARGLLPEAVTAEDVILACGGTLPPVPELPDRREPLPEPEEAGAYSKPKPLTWWRKLGAALTGAMAFLLFLSFMNITDLTKLITAGGMTELANHQMFLYALFILSLFLFAACITRRSHRKDYVLQVPRAKRKLAKRTIVAAVLILLLIPLTLYIGVFYLGNKKYYFISLMVLLECMLPFFLIFEGRKPQARELVIIAVLCAIGIAGRAAFFMLPQFKPVMALTIIAGVAFGGETGFLVGAMTMLASNVLFGQGPLTPWQMFAMGIIGFLAGLLFRKGLLRRNRGALCVFGALAAILIYGGIMNPASALTWVGELNEKVLLTYYISGLPFDCIQAAATWLFLWFGAEPMLEKLDRIKVKYGMVEV</sequence>
<dbReference type="InterPro" id="IPR050095">
    <property type="entry name" value="ECF_ABC_transporter_ATP-bd"/>
</dbReference>
<name>A0A6I2R812_FLAPL</name>
<evidence type="ECO:0000256" key="5">
    <source>
        <dbReference type="ARBA" id="ARBA00022741"/>
    </source>
</evidence>
<dbReference type="GO" id="GO:0016887">
    <property type="term" value="F:ATP hydrolysis activity"/>
    <property type="evidence" value="ECO:0007669"/>
    <property type="project" value="InterPro"/>
</dbReference>
<feature type="transmembrane region" description="Helical" evidence="9">
    <location>
        <begin position="648"/>
        <end position="668"/>
    </location>
</feature>
<keyword evidence="9" id="KW-1133">Transmembrane helix</keyword>
<protein>
    <submittedName>
        <fullName evidence="11">ATP-binding cassette domain-containing protein</fullName>
    </submittedName>
</protein>
<keyword evidence="5" id="KW-0547">Nucleotide-binding</keyword>
<dbReference type="CDD" id="cd03225">
    <property type="entry name" value="ABC_cobalt_CbiO_domain1"/>
    <property type="match status" value="2"/>
</dbReference>
<dbReference type="Proteomes" id="UP000434475">
    <property type="component" value="Unassembled WGS sequence"/>
</dbReference>
<keyword evidence="4" id="KW-1003">Cell membrane</keyword>
<comment type="subcellular location">
    <subcellularLocation>
        <location evidence="1">Cell membrane</location>
        <topology evidence="1">Peripheral membrane protein</topology>
    </subcellularLocation>
</comment>
<dbReference type="Pfam" id="PF00005">
    <property type="entry name" value="ABC_tran"/>
    <property type="match status" value="2"/>
</dbReference>
<dbReference type="PROSITE" id="PS00211">
    <property type="entry name" value="ABC_TRANSPORTER_1"/>
    <property type="match status" value="2"/>
</dbReference>
<dbReference type="PANTHER" id="PTHR43553:SF27">
    <property type="entry name" value="ENERGY-COUPLING FACTOR TRANSPORTER ATP-BINDING PROTEIN ECFA2"/>
    <property type="match status" value="1"/>
</dbReference>
<evidence type="ECO:0000256" key="8">
    <source>
        <dbReference type="ARBA" id="ARBA00023136"/>
    </source>
</evidence>
<dbReference type="InterPro" id="IPR017871">
    <property type="entry name" value="ABC_transporter-like_CS"/>
</dbReference>
<dbReference type="GO" id="GO:0043190">
    <property type="term" value="C:ATP-binding cassette (ABC) transporter complex"/>
    <property type="evidence" value="ECO:0007669"/>
    <property type="project" value="TreeGrafter"/>
</dbReference>
<dbReference type="Pfam" id="PF12822">
    <property type="entry name" value="ECF_trnsprt"/>
    <property type="match status" value="1"/>
</dbReference>
<keyword evidence="3" id="KW-0813">Transport</keyword>
<comment type="similarity">
    <text evidence="2">Belongs to the ABC transporter superfamily.</text>
</comment>
<dbReference type="InterPro" id="IPR027417">
    <property type="entry name" value="P-loop_NTPase"/>
</dbReference>
<keyword evidence="6 11" id="KW-0067">ATP-binding</keyword>